<dbReference type="SUPFAM" id="SSF75011">
    <property type="entry name" value="3-carboxy-cis,cis-mucoante lactonizing enzyme"/>
    <property type="match status" value="2"/>
</dbReference>
<proteinExistence type="predicted"/>
<keyword evidence="1" id="KW-0812">Transmembrane</keyword>
<dbReference type="Gene3D" id="2.120.10.30">
    <property type="entry name" value="TolB, C-terminal domain"/>
    <property type="match status" value="1"/>
</dbReference>
<dbReference type="PANTHER" id="PTHR24104:SF25">
    <property type="entry name" value="PROTEIN LIN-41"/>
    <property type="match status" value="1"/>
</dbReference>
<dbReference type="InterPro" id="IPR050952">
    <property type="entry name" value="TRIM-NHL_E3_ligases"/>
</dbReference>
<sequence length="745" mass="83835">MNNKLITGFSRIIQRQISKISRFILYLKNLFAKFNIRYRKTEKFLLILSAALAVSIIVAIQFDGKITPAAPSTRYTTSWIGNSFSGGDKWVQIQISGMYVAPDGTIYTNSLWDEAGREVGIYRDGDVVGKADDLHGWGRHGGDAITVDDKYMYVAMQQSGIEQKKEGFPPKGTKWYCVRRYDLKGKTAPFANGQGWDKSMLIVSNKDEVTGLATVGKELFVSDSAANKVRVYDSSTMEELRSFNLAKPGNIAVDKAGNLWIIKDKEVVHYSKQGKQLIGVISNLSNPNAVAVDNRGRLLIAENGSNQQIFIYDIKNNPKKVETFGVKGGIYAGIPGQVKDLKFYGISGVGTDSRGNIYVSNDGFERSGVDLRKFSPNGKLQWKLLGLQFIDNADVDPAKNGLNVYTKHERFEMDYSKQPGKEATYKGYTLNAFKYPQDPRLHTAPDAPFVRRIQGKKFLFLTNMYGGMLQIYRFNEKTDGEIAIPSGMFVGTHPNSKPALGKKYPPFQPSKGEWIWRDKNGNGKFEANEYDKSEDYPYIGGWWVDSKGDVWKSLRTQDGVGIRHFPFQGLDKNGNPIYSYSKMEKISHPEKFGDLRRLEYFPETDTMYLSGYTPDNPAINNDYAKLIGSEIARYDNWSKGNRKPRYRIVLPVDKSAPPEVLGPASMSIAGDYVFAVTVKKAEVYVYDAKTGRQVKVLKPGPEVFGETGWVDIPYGVRAFQRKNGEYLVFVEEDAKAKVIMYRFKS</sequence>
<reference evidence="2 3" key="1">
    <citation type="submission" date="2017-06" db="EMBL/GenBank/DDBJ databases">
        <title>Genome sequencing of cyanobaciteial culture collection at National Institute for Environmental Studies (NIES).</title>
        <authorList>
            <person name="Hirose Y."/>
            <person name="Shimura Y."/>
            <person name="Fujisawa T."/>
            <person name="Nakamura Y."/>
            <person name="Kawachi M."/>
        </authorList>
    </citation>
    <scope>NUCLEOTIDE SEQUENCE [LARGE SCALE GENOMIC DNA]</scope>
    <source>
        <strain evidence="2 3">NIES-267</strain>
    </source>
</reference>
<dbReference type="PANTHER" id="PTHR24104">
    <property type="entry name" value="E3 UBIQUITIN-PROTEIN LIGASE NHLRC1-RELATED"/>
    <property type="match status" value="1"/>
</dbReference>
<dbReference type="EMBL" id="AP018227">
    <property type="protein sequence ID" value="BAY83785.1"/>
    <property type="molecule type" value="Genomic_DNA"/>
</dbReference>
<feature type="transmembrane region" description="Helical" evidence="1">
    <location>
        <begin position="44"/>
        <end position="62"/>
    </location>
</feature>
<evidence type="ECO:0000313" key="3">
    <source>
        <dbReference type="Proteomes" id="UP000218418"/>
    </source>
</evidence>
<keyword evidence="1" id="KW-1133">Transmembrane helix</keyword>
<organism evidence="2 3">
    <name type="scientific">Calothrix parasitica NIES-267</name>
    <dbReference type="NCBI Taxonomy" id="1973488"/>
    <lineage>
        <taxon>Bacteria</taxon>
        <taxon>Bacillati</taxon>
        <taxon>Cyanobacteriota</taxon>
        <taxon>Cyanophyceae</taxon>
        <taxon>Nostocales</taxon>
        <taxon>Calotrichaceae</taxon>
        <taxon>Calothrix</taxon>
    </lineage>
</organism>
<evidence type="ECO:0000256" key="1">
    <source>
        <dbReference type="SAM" id="Phobius"/>
    </source>
</evidence>
<protein>
    <submittedName>
        <fullName evidence="2">NHL repeat-containing protein</fullName>
    </submittedName>
</protein>
<keyword evidence="1" id="KW-0472">Membrane</keyword>
<name>A0A1Z4LRA1_9CYAN</name>
<gene>
    <name evidence="2" type="ORF">NIES267_32790</name>
</gene>
<keyword evidence="3" id="KW-1185">Reference proteome</keyword>
<dbReference type="Proteomes" id="UP000218418">
    <property type="component" value="Chromosome"/>
</dbReference>
<dbReference type="OrthoDB" id="3644774at2"/>
<accession>A0A1Z4LRA1</accession>
<dbReference type="AlphaFoldDB" id="A0A1Z4LRA1"/>
<dbReference type="GO" id="GO:0008270">
    <property type="term" value="F:zinc ion binding"/>
    <property type="evidence" value="ECO:0007669"/>
    <property type="project" value="UniProtKB-KW"/>
</dbReference>
<evidence type="ECO:0000313" key="2">
    <source>
        <dbReference type="EMBL" id="BAY83785.1"/>
    </source>
</evidence>
<dbReference type="InterPro" id="IPR011042">
    <property type="entry name" value="6-blade_b-propeller_TolB-like"/>
</dbReference>